<dbReference type="Gene3D" id="3.90.226.10">
    <property type="entry name" value="2-enoyl-CoA Hydratase, Chain A, domain 1"/>
    <property type="match status" value="1"/>
</dbReference>
<dbReference type="AlphaFoldDB" id="A0A0B2B7W7"/>
<dbReference type="Proteomes" id="UP000230842">
    <property type="component" value="Unassembled WGS sequence"/>
</dbReference>
<dbReference type="PANTHER" id="PTHR43802">
    <property type="entry name" value="ENOYL-COA HYDRATASE"/>
    <property type="match status" value="1"/>
</dbReference>
<name>A0A0B2B7W7_9ACTN</name>
<dbReference type="EMBL" id="PGEZ01000001">
    <property type="protein sequence ID" value="PJJ57915.1"/>
    <property type="molecule type" value="Genomic_DNA"/>
</dbReference>
<dbReference type="InterPro" id="IPR029045">
    <property type="entry name" value="ClpP/crotonase-like_dom_sf"/>
</dbReference>
<gene>
    <name evidence="3" type="ORF">CLV56_2154</name>
</gene>
<proteinExistence type="inferred from homology"/>
<dbReference type="GO" id="GO:0003824">
    <property type="term" value="F:catalytic activity"/>
    <property type="evidence" value="ECO:0007669"/>
    <property type="project" value="UniProtKB-ARBA"/>
</dbReference>
<comment type="similarity">
    <text evidence="1">Belongs to the enoyl-CoA hydratase/isomerase family.</text>
</comment>
<dbReference type="RefSeq" id="WP_039363715.1">
    <property type="nucleotide sequence ID" value="NZ_PGEZ01000001.1"/>
</dbReference>
<dbReference type="Gene3D" id="1.10.12.10">
    <property type="entry name" value="Lyase 2-enoyl-coa Hydratase, Chain A, domain 2"/>
    <property type="match status" value="1"/>
</dbReference>
<protein>
    <submittedName>
        <fullName evidence="3">Enoyl-CoA hydratase/carnithine racemase</fullName>
    </submittedName>
</protein>
<reference evidence="3 4" key="1">
    <citation type="submission" date="2017-11" db="EMBL/GenBank/DDBJ databases">
        <title>Genomic Encyclopedia of Archaeal and Bacterial Type Strains, Phase II (KMG-II): From Individual Species to Whole Genera.</title>
        <authorList>
            <person name="Goeker M."/>
        </authorList>
    </citation>
    <scope>NUCLEOTIDE SEQUENCE [LARGE SCALE GENOMIC DNA]</scope>
    <source>
        <strain evidence="3 4">DSM 27763</strain>
    </source>
</reference>
<dbReference type="Pfam" id="PF00378">
    <property type="entry name" value="ECH_1"/>
    <property type="match status" value="1"/>
</dbReference>
<sequence>MPEFSTLRYDAAGGIATITFTRPQKRNSFSQRMCLELAAAFDESDADDAVRAVVVTGEGEVFCAGADLDEGFDTSDPSPATQEYLDRIGTVDGVPRDGGGYVALRMARSTKPVIVAFNGSAVGVGVTMTLPADIRVAGRSARFGLVFARRGLPTEAASSWFLPRIVGVPKAMEWIATGRLFGADEAHQAGLLNHVVDDAAVLETALDIAREIVANTAPVAVATSRALLWTMSGASSPWYAHAIDTEAVWTLAGGPDVAEGVASFLEKRPAQYPGRVPADLPKRTPRWPEVPDDVDVR</sequence>
<evidence type="ECO:0000256" key="1">
    <source>
        <dbReference type="ARBA" id="ARBA00005254"/>
    </source>
</evidence>
<organism evidence="3 4">
    <name type="scientific">Mumia flava</name>
    <dbReference type="NCBI Taxonomy" id="1348852"/>
    <lineage>
        <taxon>Bacteria</taxon>
        <taxon>Bacillati</taxon>
        <taxon>Actinomycetota</taxon>
        <taxon>Actinomycetes</taxon>
        <taxon>Propionibacteriales</taxon>
        <taxon>Nocardioidaceae</taxon>
        <taxon>Mumia</taxon>
    </lineage>
</organism>
<evidence type="ECO:0000256" key="2">
    <source>
        <dbReference type="SAM" id="MobiDB-lite"/>
    </source>
</evidence>
<dbReference type="NCBIfam" id="NF006109">
    <property type="entry name" value="PRK08260.1"/>
    <property type="match status" value="1"/>
</dbReference>
<comment type="caution">
    <text evidence="3">The sequence shown here is derived from an EMBL/GenBank/DDBJ whole genome shotgun (WGS) entry which is preliminary data.</text>
</comment>
<dbReference type="SUPFAM" id="SSF52096">
    <property type="entry name" value="ClpP/crotonase"/>
    <property type="match status" value="1"/>
</dbReference>
<dbReference type="PANTHER" id="PTHR43802:SF1">
    <property type="entry name" value="IP11341P-RELATED"/>
    <property type="match status" value="1"/>
</dbReference>
<evidence type="ECO:0000313" key="4">
    <source>
        <dbReference type="Proteomes" id="UP000230842"/>
    </source>
</evidence>
<dbReference type="CDD" id="cd06558">
    <property type="entry name" value="crotonase-like"/>
    <property type="match status" value="1"/>
</dbReference>
<keyword evidence="4" id="KW-1185">Reference proteome</keyword>
<accession>A0A0B2B7W7</accession>
<dbReference type="OrthoDB" id="9777711at2"/>
<dbReference type="InterPro" id="IPR014748">
    <property type="entry name" value="Enoyl-CoA_hydra_C"/>
</dbReference>
<evidence type="ECO:0000313" key="3">
    <source>
        <dbReference type="EMBL" id="PJJ57915.1"/>
    </source>
</evidence>
<feature type="region of interest" description="Disordered" evidence="2">
    <location>
        <begin position="273"/>
        <end position="297"/>
    </location>
</feature>
<dbReference type="InterPro" id="IPR001753">
    <property type="entry name" value="Enoyl-CoA_hydra/iso"/>
</dbReference>